<feature type="repeat" description="TPR" evidence="1">
    <location>
        <begin position="28"/>
        <end position="61"/>
    </location>
</feature>
<dbReference type="OrthoDB" id="7342920at2"/>
<dbReference type="PANTHER" id="PTHR46820">
    <property type="entry name" value="HISTONE-LYSINE N-METHYLTRANSFERASE SETD7"/>
    <property type="match status" value="1"/>
</dbReference>
<dbReference type="GO" id="GO:0070828">
    <property type="term" value="P:heterochromatin organization"/>
    <property type="evidence" value="ECO:0007669"/>
    <property type="project" value="TreeGrafter"/>
</dbReference>
<accession>A0A255YS63</accession>
<dbReference type="Pfam" id="PF07661">
    <property type="entry name" value="MORN_2"/>
    <property type="match status" value="4"/>
</dbReference>
<name>A0A255YS63_9FLAO</name>
<evidence type="ECO:0000313" key="3">
    <source>
        <dbReference type="Proteomes" id="UP000216605"/>
    </source>
</evidence>
<dbReference type="RefSeq" id="WP_094416759.1">
    <property type="nucleotide sequence ID" value="NZ_NOXV01000304.1"/>
</dbReference>
<protein>
    <submittedName>
        <fullName evidence="2">Uncharacterized protein</fullName>
    </submittedName>
</protein>
<dbReference type="SUPFAM" id="SSF82185">
    <property type="entry name" value="Histone H3 K4-specific methyltransferase SET7/9 N-terminal domain"/>
    <property type="match status" value="6"/>
</dbReference>
<gene>
    <name evidence="2" type="ORF">CHU92_14340</name>
</gene>
<dbReference type="PROSITE" id="PS50005">
    <property type="entry name" value="TPR"/>
    <property type="match status" value="2"/>
</dbReference>
<dbReference type="SMART" id="SM00028">
    <property type="entry name" value="TPR"/>
    <property type="match status" value="3"/>
</dbReference>
<dbReference type="PANTHER" id="PTHR46820:SF1">
    <property type="entry name" value="HISTONE-LYSINE N-METHYLTRANSFERASE SETD7"/>
    <property type="match status" value="1"/>
</dbReference>
<dbReference type="Proteomes" id="UP000216605">
    <property type="component" value="Unassembled WGS sequence"/>
</dbReference>
<dbReference type="SUPFAM" id="SSF48452">
    <property type="entry name" value="TPR-like"/>
    <property type="match status" value="1"/>
</dbReference>
<evidence type="ECO:0000313" key="2">
    <source>
        <dbReference type="EMBL" id="OYQ32058.1"/>
    </source>
</evidence>
<dbReference type="Gene3D" id="3.90.930.1">
    <property type="match status" value="2"/>
</dbReference>
<dbReference type="InterPro" id="IPR011990">
    <property type="entry name" value="TPR-like_helical_dom_sf"/>
</dbReference>
<dbReference type="GO" id="GO:0003682">
    <property type="term" value="F:chromatin binding"/>
    <property type="evidence" value="ECO:0007669"/>
    <property type="project" value="TreeGrafter"/>
</dbReference>
<dbReference type="InterPro" id="IPR011652">
    <property type="entry name" value="MORN_2"/>
</dbReference>
<reference evidence="2 3" key="1">
    <citation type="submission" date="2017-07" db="EMBL/GenBank/DDBJ databases">
        <title>Flavobacterium cyanobacteriorum sp. nov., isolated from cyanobacterial aggregates in a eutrophic lake.</title>
        <authorList>
            <person name="Cai H."/>
        </authorList>
    </citation>
    <scope>NUCLEOTIDE SEQUENCE [LARGE SCALE GENOMIC DNA]</scope>
    <source>
        <strain evidence="2 3">TH021</strain>
    </source>
</reference>
<evidence type="ECO:0000256" key="1">
    <source>
        <dbReference type="PROSITE-ProRule" id="PRU00339"/>
    </source>
</evidence>
<comment type="caution">
    <text evidence="2">The sequence shown here is derived from an EMBL/GenBank/DDBJ whole genome shotgun (WGS) entry which is preliminary data.</text>
</comment>
<dbReference type="Gene3D" id="2.20.110.10">
    <property type="entry name" value="Histone H3 K4-specific methyltransferase SET7/9 N-terminal domain"/>
    <property type="match status" value="5"/>
</dbReference>
<dbReference type="GO" id="GO:0005694">
    <property type="term" value="C:chromosome"/>
    <property type="evidence" value="ECO:0007669"/>
    <property type="project" value="TreeGrafter"/>
</dbReference>
<keyword evidence="3" id="KW-1185">Reference proteome</keyword>
<dbReference type="AlphaFoldDB" id="A0A255YS63"/>
<organism evidence="2 3">
    <name type="scientific">Flavobacterium cyanobacteriorum</name>
    <dbReference type="NCBI Taxonomy" id="2022802"/>
    <lineage>
        <taxon>Bacteria</taxon>
        <taxon>Pseudomonadati</taxon>
        <taxon>Bacteroidota</taxon>
        <taxon>Flavobacteriia</taxon>
        <taxon>Flavobacteriales</taxon>
        <taxon>Flavobacteriaceae</taxon>
        <taxon>Flavobacterium</taxon>
    </lineage>
</organism>
<dbReference type="EMBL" id="NOXV01000304">
    <property type="protein sequence ID" value="OYQ32058.1"/>
    <property type="molecule type" value="Genomic_DNA"/>
</dbReference>
<dbReference type="Gene3D" id="1.25.40.10">
    <property type="entry name" value="Tetratricopeptide repeat domain"/>
    <property type="match status" value="1"/>
</dbReference>
<dbReference type="InterPro" id="IPR019734">
    <property type="entry name" value="TPR_rpt"/>
</dbReference>
<proteinExistence type="predicted"/>
<sequence length="1082" mass="123825">MKNFLSILLFCICIAGYSQTDYSYVYDSNAFIAKGIQLYQEKNYSAAIKEFDKVDKNDPKYYNAQYEKALVLAAGDDKDAAAKFFENAYSTGMMAELPDFYIAYGSFLSDQKQYEKAETLFKEAGNYFPEYSVLLYNMALLYVRMDKRQKSVELLERAIQNNPNHVGSHYLLGFIALENGNITEGTMALLAYLTLMPDGTANENVIQKLNLKYSENYLEKGKLVFSPKGDDFAEIEEILKNGLPLKSAYKVKSAFDDPIIRQVQAVVEYSAEHKERQGFFERIYVPWLADIASKKQFEGFSYHILLGVRERLGKKLTAHNSKIKDYTENYLQKGFWDVFAKRRVDLYGSQEEVVIYLQDGRPDYFGKEVNGKKMGRYKVLNKYGNIAAELNFADNELEGVQKYYGLKGKLLEEKTFSKGKLNGKRIVYFENGNFRLIEFYKDDKLDGLCTGYYINGGKSAEGNFSADLREGLHTEYYENGSKKTEANYLKGKLNGKYVYYDITGNVSNEQNFVNDERQGKLVEYYDGKIVKSEAEYDKGVIKNVYRAFYPDGSLKEESNYANRVLQHVVYYYGGKKSYEVVLDKEGAPVSYIYYDAKGNKYFIENYKKGEIKAGEQFTANNPQPVEVPVNKGTYTVKTLEGDIITSGKFNKGQKMGEWNYFYRSGVPRSKENFEKGLQNGKSYNYGRDGRINVVAHYVNDTLQGIYENYSSGHLTSVFHYRGGQANGPSRSYHEDGKLYAESFYINDDLYSKQVNYRQNGTVSQIADYVQNIMTKLQTFNTDGTKSNELDFTNKTGKITNHYNGGAEIHEFELKNGVYNGKYIVKEKTGKISVEAYYINGKRHGKYLKANPAGGPLIEHDYYAGQLNGESKFYDLAGNLRMTDTYLFGENTGTTVRYYAQKSKMSEVKQFNENKEGDMNYYNKEGQHILTLGYERDELIYYRIMDKTGKLTDKVPVKAQTAEIKSIYPGGRTAIEMNFVKGNLNGKFAIYSAEGKPEYEANYDMGLLQGVRKEYHSNGKVFKKENFKDSSYEGLQEYFGEDGKPLINAEYKNDELHGICNIYKAGVVSQTKRYDSNVLIEIK</sequence>
<dbReference type="Pfam" id="PF13432">
    <property type="entry name" value="TPR_16"/>
    <property type="match status" value="2"/>
</dbReference>
<keyword evidence="1" id="KW-0802">TPR repeat</keyword>
<feature type="repeat" description="TPR" evidence="1">
    <location>
        <begin position="132"/>
        <end position="165"/>
    </location>
</feature>